<dbReference type="SUPFAM" id="SSF51045">
    <property type="entry name" value="WW domain"/>
    <property type="match status" value="1"/>
</dbReference>
<dbReference type="SMART" id="SM00456">
    <property type="entry name" value="WW"/>
    <property type="match status" value="1"/>
</dbReference>
<feature type="compositionally biased region" description="Low complexity" evidence="8">
    <location>
        <begin position="747"/>
        <end position="772"/>
    </location>
</feature>
<feature type="compositionally biased region" description="Basic and acidic residues" evidence="8">
    <location>
        <begin position="869"/>
        <end position="886"/>
    </location>
</feature>
<dbReference type="InterPro" id="IPR012337">
    <property type="entry name" value="RNaseH-like_sf"/>
</dbReference>
<dbReference type="Gene3D" id="2.20.70.10">
    <property type="match status" value="1"/>
</dbReference>
<protein>
    <recommendedName>
        <fullName evidence="10">WW domain-containing protein</fullName>
    </recommendedName>
</protein>
<evidence type="ECO:0000256" key="9">
    <source>
        <dbReference type="SAM" id="SignalP"/>
    </source>
</evidence>
<dbReference type="CDD" id="cd06127">
    <property type="entry name" value="DEDDh"/>
    <property type="match status" value="1"/>
</dbReference>
<keyword evidence="5" id="KW-0269">Exonuclease</keyword>
<dbReference type="InterPro" id="IPR032675">
    <property type="entry name" value="LRR_dom_sf"/>
</dbReference>
<dbReference type="InterPro" id="IPR013520">
    <property type="entry name" value="Ribonucl_H"/>
</dbReference>
<dbReference type="Pfam" id="PF00929">
    <property type="entry name" value="RNase_T"/>
    <property type="match status" value="1"/>
</dbReference>
<dbReference type="SUPFAM" id="SSF52047">
    <property type="entry name" value="RNI-like"/>
    <property type="match status" value="1"/>
</dbReference>
<dbReference type="OrthoDB" id="26525at2759"/>
<dbReference type="Gene3D" id="3.30.420.10">
    <property type="entry name" value="Ribonuclease H-like superfamily/Ribonuclease H"/>
    <property type="match status" value="1"/>
</dbReference>
<evidence type="ECO:0000256" key="4">
    <source>
        <dbReference type="ARBA" id="ARBA00022801"/>
    </source>
</evidence>
<name>F0YFJ0_AURAN</name>
<evidence type="ECO:0000256" key="7">
    <source>
        <dbReference type="ARBA" id="ARBA00025769"/>
    </source>
</evidence>
<evidence type="ECO:0000259" key="10">
    <source>
        <dbReference type="PROSITE" id="PS50020"/>
    </source>
</evidence>
<feature type="region of interest" description="Disordered" evidence="8">
    <location>
        <begin position="992"/>
        <end position="1026"/>
    </location>
</feature>
<proteinExistence type="inferred from homology"/>
<dbReference type="GO" id="GO:0005737">
    <property type="term" value="C:cytoplasm"/>
    <property type="evidence" value="ECO:0007669"/>
    <property type="project" value="TreeGrafter"/>
</dbReference>
<dbReference type="PROSITE" id="PS50020">
    <property type="entry name" value="WW_DOMAIN_2"/>
    <property type="match status" value="1"/>
</dbReference>
<accession>F0YFJ0</accession>
<comment type="cofactor">
    <cofactor evidence="1">
        <name>Mg(2+)</name>
        <dbReference type="ChEBI" id="CHEBI:18420"/>
    </cofactor>
</comment>
<evidence type="ECO:0000256" key="2">
    <source>
        <dbReference type="ARBA" id="ARBA00022722"/>
    </source>
</evidence>
<keyword evidence="6" id="KW-0460">Magnesium</keyword>
<feature type="signal peptide" evidence="9">
    <location>
        <begin position="1"/>
        <end position="20"/>
    </location>
</feature>
<feature type="chain" id="PRO_5003261017" description="WW domain-containing protein" evidence="9">
    <location>
        <begin position="21"/>
        <end position="1190"/>
    </location>
</feature>
<feature type="compositionally biased region" description="Acidic residues" evidence="8">
    <location>
        <begin position="911"/>
        <end position="932"/>
    </location>
</feature>
<dbReference type="GO" id="GO:0003676">
    <property type="term" value="F:nucleic acid binding"/>
    <property type="evidence" value="ECO:0007669"/>
    <property type="project" value="InterPro"/>
</dbReference>
<keyword evidence="3" id="KW-0479">Metal-binding</keyword>
<keyword evidence="4" id="KW-0378">Hydrolase</keyword>
<feature type="compositionally biased region" description="Basic and acidic residues" evidence="8">
    <location>
        <begin position="841"/>
        <end position="858"/>
    </location>
</feature>
<feature type="compositionally biased region" description="Low complexity" evidence="8">
    <location>
        <begin position="786"/>
        <end position="813"/>
    </location>
</feature>
<reference evidence="11 12" key="1">
    <citation type="journal article" date="2011" name="Proc. Natl. Acad. Sci. U.S.A.">
        <title>Niche of harmful alga Aureococcus anophagefferens revealed through ecogenomics.</title>
        <authorList>
            <person name="Gobler C.J."/>
            <person name="Berry D.L."/>
            <person name="Dyhrman S.T."/>
            <person name="Wilhelm S.W."/>
            <person name="Salamov A."/>
            <person name="Lobanov A.V."/>
            <person name="Zhang Y."/>
            <person name="Collier J.L."/>
            <person name="Wurch L.L."/>
            <person name="Kustka A.B."/>
            <person name="Dill B.D."/>
            <person name="Shah M."/>
            <person name="VerBerkmoes N.C."/>
            <person name="Kuo A."/>
            <person name="Terry A."/>
            <person name="Pangilinan J."/>
            <person name="Lindquist E.A."/>
            <person name="Lucas S."/>
            <person name="Paulsen I.T."/>
            <person name="Hattenrath-Lehmann T.K."/>
            <person name="Talmage S.C."/>
            <person name="Walker E.A."/>
            <person name="Koch F."/>
            <person name="Burson A.M."/>
            <person name="Marcoval M.A."/>
            <person name="Tang Y.Z."/>
            <person name="Lecleir G.R."/>
            <person name="Coyne K.J."/>
            <person name="Berg G.M."/>
            <person name="Bertrand E.M."/>
            <person name="Saito M.A."/>
            <person name="Gladyshev V.N."/>
            <person name="Grigoriev I.V."/>
        </authorList>
    </citation>
    <scope>NUCLEOTIDE SEQUENCE [LARGE SCALE GENOMIC DNA]</scope>
    <source>
        <strain evidence="12">CCMP 1984</strain>
    </source>
</reference>
<dbReference type="KEGG" id="aaf:AURANDRAFT_65802"/>
<feature type="compositionally biased region" description="Basic residues" evidence="8">
    <location>
        <begin position="237"/>
        <end position="246"/>
    </location>
</feature>
<dbReference type="InterPro" id="IPR040393">
    <property type="entry name" value="TREX1/2"/>
</dbReference>
<evidence type="ECO:0000256" key="3">
    <source>
        <dbReference type="ARBA" id="ARBA00022723"/>
    </source>
</evidence>
<dbReference type="CDD" id="cd00201">
    <property type="entry name" value="WW"/>
    <property type="match status" value="1"/>
</dbReference>
<evidence type="ECO:0000313" key="11">
    <source>
        <dbReference type="EMBL" id="EGB06112.1"/>
    </source>
</evidence>
<feature type="compositionally biased region" description="Polar residues" evidence="8">
    <location>
        <begin position="1005"/>
        <end position="1015"/>
    </location>
</feature>
<evidence type="ECO:0000256" key="8">
    <source>
        <dbReference type="SAM" id="MobiDB-lite"/>
    </source>
</evidence>
<dbReference type="InParanoid" id="F0YFJ0"/>
<keyword evidence="2" id="KW-0540">Nuclease</keyword>
<dbReference type="Proteomes" id="UP000002729">
    <property type="component" value="Unassembled WGS sequence"/>
</dbReference>
<evidence type="ECO:0000313" key="12">
    <source>
        <dbReference type="Proteomes" id="UP000002729"/>
    </source>
</evidence>
<dbReference type="RefSeq" id="XP_009039068.1">
    <property type="nucleotide sequence ID" value="XM_009040820.1"/>
</dbReference>
<dbReference type="Gene3D" id="3.80.10.10">
    <property type="entry name" value="Ribonuclease Inhibitor"/>
    <property type="match status" value="2"/>
</dbReference>
<evidence type="ECO:0000256" key="1">
    <source>
        <dbReference type="ARBA" id="ARBA00001946"/>
    </source>
</evidence>
<dbReference type="AlphaFoldDB" id="F0YFJ0"/>
<dbReference type="GeneID" id="20225514"/>
<feature type="compositionally biased region" description="Low complexity" evidence="8">
    <location>
        <begin position="602"/>
        <end position="611"/>
    </location>
</feature>
<organism evidence="12">
    <name type="scientific">Aureococcus anophagefferens</name>
    <name type="common">Harmful bloom alga</name>
    <dbReference type="NCBI Taxonomy" id="44056"/>
    <lineage>
        <taxon>Eukaryota</taxon>
        <taxon>Sar</taxon>
        <taxon>Stramenopiles</taxon>
        <taxon>Ochrophyta</taxon>
        <taxon>Pelagophyceae</taxon>
        <taxon>Pelagomonadales</taxon>
        <taxon>Pelagomonadaceae</taxon>
        <taxon>Aureococcus</taxon>
    </lineage>
</organism>
<feature type="region of interest" description="Disordered" evidence="8">
    <location>
        <begin position="234"/>
        <end position="259"/>
    </location>
</feature>
<dbReference type="InterPro" id="IPR001202">
    <property type="entry name" value="WW_dom"/>
</dbReference>
<feature type="compositionally biased region" description="Pro residues" evidence="8">
    <location>
        <begin position="612"/>
        <end position="625"/>
    </location>
</feature>
<dbReference type="SUPFAM" id="SSF53098">
    <property type="entry name" value="Ribonuclease H-like"/>
    <property type="match status" value="1"/>
</dbReference>
<feature type="compositionally biased region" description="Polar residues" evidence="8">
    <location>
        <begin position="859"/>
        <end position="868"/>
    </location>
</feature>
<feature type="compositionally biased region" description="Polar residues" evidence="8">
    <location>
        <begin position="831"/>
        <end position="840"/>
    </location>
</feature>
<dbReference type="EMBL" id="GL833136">
    <property type="protein sequence ID" value="EGB06112.1"/>
    <property type="molecule type" value="Genomic_DNA"/>
</dbReference>
<keyword evidence="12" id="KW-1185">Reference proteome</keyword>
<dbReference type="eggNOG" id="ENOG502SGZ0">
    <property type="taxonomic scope" value="Eukaryota"/>
</dbReference>
<dbReference type="GO" id="GO:0046872">
    <property type="term" value="F:metal ion binding"/>
    <property type="evidence" value="ECO:0007669"/>
    <property type="project" value="UniProtKB-KW"/>
</dbReference>
<feature type="region of interest" description="Disordered" evidence="8">
    <location>
        <begin position="587"/>
        <end position="951"/>
    </location>
</feature>
<dbReference type="PANTHER" id="PTHR13058">
    <property type="entry name" value="THREE PRIME REPAIR EXONUCLEASE 1, 2"/>
    <property type="match status" value="1"/>
</dbReference>
<dbReference type="InterPro" id="IPR036020">
    <property type="entry name" value="WW_dom_sf"/>
</dbReference>
<dbReference type="SMART" id="SM00479">
    <property type="entry name" value="EXOIII"/>
    <property type="match status" value="1"/>
</dbReference>
<gene>
    <name evidence="11" type="ORF">AURANDRAFT_65802</name>
</gene>
<sequence length="1190" mass="128685">MKLVAGTLHMGLLFLRRAAAFHRRAAPLCRRAVLRRASTKPVAIAYDLETTSAWPATAEVVQLAFTNVANSDEHFQALVLPEGGVDGGAAAVHGYTKASLKKKRALPFDVAWGMARDWLDAVRDDRPVVLAAHNGDRFDHPILRRLVAKHAAEADLASALWFDTLPLAREAFPDRRGPGSHTLGRLFSDATGGPLGGAHDALADARAVAEVWPWLVARRGEAWDDHLAALAAPRAAAKPKRKRRAPSKAAAAGPPPEDIESLPGVGPYLAKQLRAREIADRVALEQFYRVECASSSDEVYARLAAMLPRVNKFALRKVARGLAVTPPLDVPGNGTAVAWQARCAAKRDEIERDTRMLDERKKNRIERLYRELEATNEALVPVEATTARAEGDRDRVVDGKLDLRDRMMRELVIPRSVEQCLETRSLRTLVLRGNRLRVLDARTLAPLVSLVSLDVSRNELERLGPTGAVTVHSDDAARYAAHPSLRRISALPPSSGTAPAVGGFPPGLETLCAAYNRIARLSFGPGGAPRLLRVSVAHNCVKFVAKDVDKAPLLEELDLRGNHLPTAQLRHLAPLRRVKRLLLAGNPLSDDRRHSHGLPAHLRGALNAPRLPRAPPVPSRPPPETLRPEPARGAAAAPPPPPDDDDDDVSMPPAPVDDERFRSREPSPPPPDDDDRFASRRPPNFVSQRPASPEPESRGPPSAVARVLRSEPSPAPSRARSEASSAASRARPAAARAPARGRPEASPRPSVSDLASDAPGSPPAWAASGAAARRPEPEAPSEPDARAAAAPANVRGAAPPPASVRSAASPSEARGSSSIPLSEAASKRSESPTSTVPTPQSERKPTLRENGDASRRSESPTSTVPTPQSERKPTLRENGDASKRSESPTSTVRKPTLRERLQKTAAAESASSEEEEEEESEEESEDDDDDESSGSGTVYSEDGPDWVEGWDSNHKHVYYFNVQTEETTWTRPFGEEIRPMSAKDAALRKRDLLKSTNYAGPRSQWGRTPSGSEASESGREDADTGPLALENAALREMLRERLARQQRGIAAPAPAPPPAPYGVHPYGSHYAAPYGGFALDPYGNPMLPYGFTPPPQFMAPPRGAPMHGYPAPYGGPPAPPSEPTGEVAPELGWSELPLGRWKRTQLKKLWADGAGIEDWGRFRADNFVLFHAFSPEDLKRKYEEMEGLSG</sequence>
<dbReference type="GO" id="GO:0006308">
    <property type="term" value="P:DNA catabolic process"/>
    <property type="evidence" value="ECO:0007669"/>
    <property type="project" value="TreeGrafter"/>
</dbReference>
<evidence type="ECO:0000256" key="6">
    <source>
        <dbReference type="ARBA" id="ARBA00022842"/>
    </source>
</evidence>
<dbReference type="OMA" id="PRWPTDP"/>
<evidence type="ECO:0000256" key="5">
    <source>
        <dbReference type="ARBA" id="ARBA00022839"/>
    </source>
</evidence>
<comment type="similarity">
    <text evidence="7">Belongs to the exonuclease superfamily. TREX family.</text>
</comment>
<dbReference type="Pfam" id="PF00397">
    <property type="entry name" value="WW"/>
    <property type="match status" value="1"/>
</dbReference>
<dbReference type="PROSITE" id="PS01159">
    <property type="entry name" value="WW_DOMAIN_1"/>
    <property type="match status" value="1"/>
</dbReference>
<dbReference type="InterPro" id="IPR036397">
    <property type="entry name" value="RNaseH_sf"/>
</dbReference>
<keyword evidence="9" id="KW-0732">Signal</keyword>
<feature type="domain" description="WW" evidence="10">
    <location>
        <begin position="940"/>
        <end position="974"/>
    </location>
</feature>
<dbReference type="GO" id="GO:0008296">
    <property type="term" value="F:3'-5'-DNA exonuclease activity"/>
    <property type="evidence" value="ECO:0007669"/>
    <property type="project" value="TreeGrafter"/>
</dbReference>
<feature type="compositionally biased region" description="Low complexity" evidence="8">
    <location>
        <begin position="710"/>
        <end position="740"/>
    </location>
</feature>
<dbReference type="PANTHER" id="PTHR13058:SF19">
    <property type="entry name" value="LD40940P"/>
    <property type="match status" value="1"/>
</dbReference>